<protein>
    <recommendedName>
        <fullName evidence="3">Outer membrane lipoprotein RcsF</fullName>
    </recommendedName>
</protein>
<accession>A0A1M5ZB85</accession>
<evidence type="ECO:0000313" key="2">
    <source>
        <dbReference type="Proteomes" id="UP000184268"/>
    </source>
</evidence>
<gene>
    <name evidence="1" type="ORF">SAMN02745129_0142</name>
</gene>
<reference evidence="1 2" key="1">
    <citation type="submission" date="2016-11" db="EMBL/GenBank/DDBJ databases">
        <authorList>
            <person name="Jaros S."/>
            <person name="Januszkiewicz K."/>
            <person name="Wedrychowicz H."/>
        </authorList>
    </citation>
    <scope>NUCLEOTIDE SEQUENCE [LARGE SCALE GENOMIC DNA]</scope>
    <source>
        <strain evidence="1 2">DSM 16917</strain>
    </source>
</reference>
<sequence length="143" mass="14930">MKQVTTGRRYGRGLLLGLTLVLSGCQGVQFSTNLGQLGPSLAANAGVKEYGQAQLNRDETAILGSLRGEGCVDRGPGLGLGDRQPPEFDRTRSRAIAELKHQAAALGGNGIVLHRCQDQALGVAGCHYASQCEATAILVSRDG</sequence>
<keyword evidence="2" id="KW-1185">Reference proteome</keyword>
<dbReference type="EMBL" id="FQXG01000010">
    <property type="protein sequence ID" value="SHI21484.1"/>
    <property type="molecule type" value="Genomic_DNA"/>
</dbReference>
<proteinExistence type="predicted"/>
<dbReference type="RefSeq" id="WP_067661309.1">
    <property type="nucleotide sequence ID" value="NZ_FQXG01000010.1"/>
</dbReference>
<dbReference type="Proteomes" id="UP000184268">
    <property type="component" value="Unassembled WGS sequence"/>
</dbReference>
<dbReference type="AlphaFoldDB" id="A0A1M5ZB85"/>
<dbReference type="STRING" id="299255.SAMN02745129_0142"/>
<evidence type="ECO:0008006" key="3">
    <source>
        <dbReference type="Google" id="ProtNLM"/>
    </source>
</evidence>
<evidence type="ECO:0000313" key="1">
    <source>
        <dbReference type="EMBL" id="SHI21484.1"/>
    </source>
</evidence>
<organism evidence="1 2">
    <name type="scientific">Ferrimonas marina</name>
    <dbReference type="NCBI Taxonomy" id="299255"/>
    <lineage>
        <taxon>Bacteria</taxon>
        <taxon>Pseudomonadati</taxon>
        <taxon>Pseudomonadota</taxon>
        <taxon>Gammaproteobacteria</taxon>
        <taxon>Alteromonadales</taxon>
        <taxon>Ferrimonadaceae</taxon>
        <taxon>Ferrimonas</taxon>
    </lineage>
</organism>
<dbReference type="PROSITE" id="PS51257">
    <property type="entry name" value="PROKAR_LIPOPROTEIN"/>
    <property type="match status" value="1"/>
</dbReference>
<dbReference type="Gene3D" id="3.30.110.70">
    <property type="entry name" value="Hypothetical protein apc22750. Chain B"/>
    <property type="match status" value="1"/>
</dbReference>
<name>A0A1M5ZB85_9GAMM</name>
<dbReference type="OrthoDB" id="6505467at2"/>